<keyword evidence="2 3" id="KW-0040">ANK repeat</keyword>
<dbReference type="EMBL" id="CAJNOK010021464">
    <property type="protein sequence ID" value="CAF1332800.1"/>
    <property type="molecule type" value="Genomic_DNA"/>
</dbReference>
<evidence type="ECO:0000313" key="9">
    <source>
        <dbReference type="Proteomes" id="UP000663829"/>
    </source>
</evidence>
<dbReference type="InterPro" id="IPR036770">
    <property type="entry name" value="Ankyrin_rpt-contain_sf"/>
</dbReference>
<evidence type="ECO:0000256" key="2">
    <source>
        <dbReference type="ARBA" id="ARBA00023043"/>
    </source>
</evidence>
<proteinExistence type="predicted"/>
<feature type="repeat" description="ANK" evidence="3">
    <location>
        <begin position="181"/>
        <end position="215"/>
    </location>
</feature>
<dbReference type="Gene3D" id="1.25.40.20">
    <property type="entry name" value="Ankyrin repeat-containing domain"/>
    <property type="match status" value="1"/>
</dbReference>
<dbReference type="Proteomes" id="UP000681722">
    <property type="component" value="Unassembled WGS sequence"/>
</dbReference>
<dbReference type="EMBL" id="CAJNOQ010016267">
    <property type="protein sequence ID" value="CAF1377824.1"/>
    <property type="molecule type" value="Genomic_DNA"/>
</dbReference>
<dbReference type="OrthoDB" id="6099490at2759"/>
<feature type="domain" description="Mab-21-like nucleotidyltransferase" evidence="4">
    <location>
        <begin position="445"/>
        <end position="649"/>
    </location>
</feature>
<dbReference type="SMART" id="SM01265">
    <property type="entry name" value="Mab-21"/>
    <property type="match status" value="1"/>
</dbReference>
<protein>
    <recommendedName>
        <fullName evidence="4">Mab-21-like nucleotidyltransferase domain-containing protein</fullName>
    </recommendedName>
</protein>
<dbReference type="InterPro" id="IPR024810">
    <property type="entry name" value="MAB21L/cGLR"/>
</dbReference>
<name>A0A815JDV1_9BILA</name>
<reference evidence="6" key="1">
    <citation type="submission" date="2021-02" db="EMBL/GenBank/DDBJ databases">
        <authorList>
            <person name="Nowell W R."/>
        </authorList>
    </citation>
    <scope>NUCLEOTIDE SEQUENCE</scope>
</reference>
<evidence type="ECO:0000313" key="6">
    <source>
        <dbReference type="EMBL" id="CAF1377824.1"/>
    </source>
</evidence>
<dbReference type="Proteomes" id="UP000677228">
    <property type="component" value="Unassembled WGS sequence"/>
</dbReference>
<dbReference type="Gene3D" id="3.30.460.90">
    <property type="match status" value="1"/>
</dbReference>
<comment type="caution">
    <text evidence="6">The sequence shown here is derived from an EMBL/GenBank/DDBJ whole genome shotgun (WGS) entry which is preliminary data.</text>
</comment>
<dbReference type="Pfam" id="PF00023">
    <property type="entry name" value="Ank"/>
    <property type="match status" value="1"/>
</dbReference>
<dbReference type="SMART" id="SM00248">
    <property type="entry name" value="ANK"/>
    <property type="match status" value="8"/>
</dbReference>
<dbReference type="Pfam" id="PF12796">
    <property type="entry name" value="Ank_2"/>
    <property type="match status" value="1"/>
</dbReference>
<dbReference type="Pfam" id="PF03281">
    <property type="entry name" value="Mab-21"/>
    <property type="match status" value="1"/>
</dbReference>
<feature type="repeat" description="ANK" evidence="3">
    <location>
        <begin position="216"/>
        <end position="248"/>
    </location>
</feature>
<dbReference type="PROSITE" id="PS50297">
    <property type="entry name" value="ANK_REP_REGION"/>
    <property type="match status" value="3"/>
</dbReference>
<dbReference type="InterPro" id="IPR002110">
    <property type="entry name" value="Ankyrin_rpt"/>
</dbReference>
<dbReference type="AlphaFoldDB" id="A0A815JDV1"/>
<evidence type="ECO:0000313" key="5">
    <source>
        <dbReference type="EMBL" id="CAF1332800.1"/>
    </source>
</evidence>
<keyword evidence="1" id="KW-0677">Repeat</keyword>
<sequence>MNEIIRLFLDAGAGGQFLNKRDCFGSTSLHSAARNLFILYDGDENNRSSYEQFFVQLLSNGADPNASDHVGRTPLHFVVMNSKNACLLKLFQRFGADMNAKNNMLQTPLYEYCVRLSNTQEELDSGETLSFIQNLVEFGCDINSQAIDQTTVLMFASAKLSSSICELLIQLCADVHATDYLKRTALHLAARNMANGRSIAQVLIKNGTNVESQDNYGYTAAHYACMFNNQDVLEVLLEHATNLEAKGNSLITPIHFAAECGDKRMIEFLVSLPTERANFNVRDEWQATPLHFAACDGMIETIEVLVKADICDKSLYDHKGRLPAWHAELMDRMQALQLLKVNGGEIEFSWRDQLPHSVIDNNFVDEMEKHYSSVFKTLAVLGDADQISTIIRHTPGLGHVASDGSEDESQEILLAIENYVSIMLQRISQLDHRFQSKIILTGSSYESVKVGYPNEFDLMCSLSNFSPLVDELEQCNEQGFVRIKTKSDEGIFNEFIDQESRCLLSSRILRLFHQLIIRATFDIAKLIDPRLTMGLTLSDELESSFDSTFFMSHLPTNHLTWRSSDYKFLTISVDITPTIYVTQAYPANARSNCFILGQDLDLKSRGVYLIPKQSKQVPRSTIPFDLTHGHKNDTVWRLSFSHIEREIMSHIPDQLKHGYCLAKSFRLAHLSCQLSLRNKITVLDPADRQRHLAKQEEAGSWHASSRRTRRVGCCSIRTTSTTADFSVFSSVDVSDDAFMDGFESLIYDGTNAIHSYHLKNIFLKLMSSHCRSPDDLLSPPKMALLLYKQLLECDKQGQINSYFLPEQNLYYYSFYSDDSVKYMNMTKTYCERILDTMKKLGF</sequence>
<evidence type="ECO:0000313" key="7">
    <source>
        <dbReference type="EMBL" id="CAF4144130.1"/>
    </source>
</evidence>
<dbReference type="InterPro" id="IPR046903">
    <property type="entry name" value="Mab-21-like_nuc_Trfase"/>
</dbReference>
<evidence type="ECO:0000259" key="4">
    <source>
        <dbReference type="Pfam" id="PF03281"/>
    </source>
</evidence>
<keyword evidence="9" id="KW-1185">Reference proteome</keyword>
<organism evidence="6 9">
    <name type="scientific">Didymodactylos carnosus</name>
    <dbReference type="NCBI Taxonomy" id="1234261"/>
    <lineage>
        <taxon>Eukaryota</taxon>
        <taxon>Metazoa</taxon>
        <taxon>Spiralia</taxon>
        <taxon>Gnathifera</taxon>
        <taxon>Rotifera</taxon>
        <taxon>Eurotatoria</taxon>
        <taxon>Bdelloidea</taxon>
        <taxon>Philodinida</taxon>
        <taxon>Philodinidae</taxon>
        <taxon>Didymodactylos</taxon>
    </lineage>
</organism>
<dbReference type="PANTHER" id="PTHR24198">
    <property type="entry name" value="ANKYRIN REPEAT AND PROTEIN KINASE DOMAIN-CONTAINING PROTEIN"/>
    <property type="match status" value="1"/>
</dbReference>
<gene>
    <name evidence="6" type="ORF">GPM918_LOCUS32181</name>
    <name evidence="5" type="ORF">OVA965_LOCUS29967</name>
    <name evidence="8" type="ORF">SRO942_LOCUS32844</name>
    <name evidence="7" type="ORF">TMI583_LOCUS30758</name>
</gene>
<dbReference type="Proteomes" id="UP000663829">
    <property type="component" value="Unassembled WGS sequence"/>
</dbReference>
<evidence type="ECO:0000256" key="3">
    <source>
        <dbReference type="PROSITE-ProRule" id="PRU00023"/>
    </source>
</evidence>
<dbReference type="SUPFAM" id="SSF48403">
    <property type="entry name" value="Ankyrin repeat"/>
    <property type="match status" value="1"/>
</dbReference>
<dbReference type="Proteomes" id="UP000682733">
    <property type="component" value="Unassembled WGS sequence"/>
</dbReference>
<dbReference type="PROSITE" id="PS50088">
    <property type="entry name" value="ANK_REPEAT"/>
    <property type="match status" value="3"/>
</dbReference>
<feature type="repeat" description="ANK" evidence="3">
    <location>
        <begin position="70"/>
        <end position="103"/>
    </location>
</feature>
<dbReference type="EMBL" id="CAJOBC010079498">
    <property type="protein sequence ID" value="CAF4269904.1"/>
    <property type="molecule type" value="Genomic_DNA"/>
</dbReference>
<evidence type="ECO:0000256" key="1">
    <source>
        <dbReference type="ARBA" id="ARBA00022737"/>
    </source>
</evidence>
<dbReference type="Gene3D" id="1.10.1410.40">
    <property type="match status" value="1"/>
</dbReference>
<accession>A0A815JDV1</accession>
<dbReference type="PANTHER" id="PTHR24198:SF165">
    <property type="entry name" value="ANKYRIN REPEAT-CONTAINING PROTEIN-RELATED"/>
    <property type="match status" value="1"/>
</dbReference>
<dbReference type="EMBL" id="CAJOBA010043084">
    <property type="protein sequence ID" value="CAF4144130.1"/>
    <property type="molecule type" value="Genomic_DNA"/>
</dbReference>
<evidence type="ECO:0000313" key="8">
    <source>
        <dbReference type="EMBL" id="CAF4269904.1"/>
    </source>
</evidence>